<gene>
    <name evidence="1" type="ORF">g.859</name>
</gene>
<protein>
    <submittedName>
        <fullName evidence="1">Uncharacterized protein</fullName>
    </submittedName>
</protein>
<dbReference type="EMBL" id="GEDC01013011">
    <property type="protein sequence ID" value="JAS24287.1"/>
    <property type="molecule type" value="Transcribed_RNA"/>
</dbReference>
<organism evidence="1">
    <name type="scientific">Clastoptera arizonana</name>
    <name type="common">Arizona spittle bug</name>
    <dbReference type="NCBI Taxonomy" id="38151"/>
    <lineage>
        <taxon>Eukaryota</taxon>
        <taxon>Metazoa</taxon>
        <taxon>Ecdysozoa</taxon>
        <taxon>Arthropoda</taxon>
        <taxon>Hexapoda</taxon>
        <taxon>Insecta</taxon>
        <taxon>Pterygota</taxon>
        <taxon>Neoptera</taxon>
        <taxon>Paraneoptera</taxon>
        <taxon>Hemiptera</taxon>
        <taxon>Auchenorrhyncha</taxon>
        <taxon>Cercopoidea</taxon>
        <taxon>Clastopteridae</taxon>
        <taxon>Clastoptera</taxon>
    </lineage>
</organism>
<proteinExistence type="predicted"/>
<accession>A0A1B6DF34</accession>
<feature type="non-terminal residue" evidence="1">
    <location>
        <position position="1"/>
    </location>
</feature>
<evidence type="ECO:0000313" key="1">
    <source>
        <dbReference type="EMBL" id="JAS24287.1"/>
    </source>
</evidence>
<dbReference type="AlphaFoldDB" id="A0A1B6DF34"/>
<reference evidence="1" key="1">
    <citation type="submission" date="2015-12" db="EMBL/GenBank/DDBJ databases">
        <title>De novo transcriptome assembly of four potential Pierce s Disease insect vectors from Arizona vineyards.</title>
        <authorList>
            <person name="Tassone E.E."/>
        </authorList>
    </citation>
    <scope>NUCLEOTIDE SEQUENCE</scope>
</reference>
<feature type="non-terminal residue" evidence="1">
    <location>
        <position position="121"/>
    </location>
</feature>
<name>A0A1B6DF34_9HEMI</name>
<sequence length="121" mass="13369">NNHFSEQIDNTSGELKCDGDIVATEVLVERLIQRLVCGIGTLDSRFSSKFLITLDPTKTVTKVGLSFSYLVRLDCLSEPSIYPDQLELPACTLVEGEGSPQGFAKIRLLGEGTEEWSEFIK</sequence>